<keyword evidence="3" id="KW-0547">Nucleotide-binding</keyword>
<dbReference type="PROSITE" id="PS50893">
    <property type="entry name" value="ABC_TRANSPORTER_2"/>
    <property type="match status" value="1"/>
</dbReference>
<keyword evidence="2" id="KW-0813">Transport</keyword>
<dbReference type="SMART" id="SM00382">
    <property type="entry name" value="AAA"/>
    <property type="match status" value="1"/>
</dbReference>
<dbReference type="Proteomes" id="UP000295484">
    <property type="component" value="Unassembled WGS sequence"/>
</dbReference>
<dbReference type="GO" id="GO:0005524">
    <property type="term" value="F:ATP binding"/>
    <property type="evidence" value="ECO:0007669"/>
    <property type="project" value="UniProtKB-KW"/>
</dbReference>
<dbReference type="AlphaFoldDB" id="A0A4R8FS21"/>
<dbReference type="SUPFAM" id="SSF52540">
    <property type="entry name" value="P-loop containing nucleoside triphosphate hydrolases"/>
    <property type="match status" value="1"/>
</dbReference>
<organism evidence="9 10">
    <name type="scientific">Rhodovulum visakhapatnamense</name>
    <dbReference type="NCBI Taxonomy" id="364297"/>
    <lineage>
        <taxon>Bacteria</taxon>
        <taxon>Pseudomonadati</taxon>
        <taxon>Pseudomonadota</taxon>
        <taxon>Alphaproteobacteria</taxon>
        <taxon>Rhodobacterales</taxon>
        <taxon>Paracoccaceae</taxon>
        <taxon>Rhodovulum</taxon>
    </lineage>
</organism>
<dbReference type="InterPro" id="IPR050153">
    <property type="entry name" value="Metal_Ion_Import_ABC"/>
</dbReference>
<evidence type="ECO:0000256" key="3">
    <source>
        <dbReference type="ARBA" id="ARBA00022741"/>
    </source>
</evidence>
<dbReference type="Pfam" id="PF00005">
    <property type="entry name" value="ABC_tran"/>
    <property type="match status" value="1"/>
</dbReference>
<gene>
    <name evidence="9" type="ORF">EV657_11294</name>
</gene>
<protein>
    <submittedName>
        <fullName evidence="9">ABC-type Mn2+/Zn2+ transport system ATPase subunit</fullName>
    </submittedName>
</protein>
<evidence type="ECO:0000313" key="9">
    <source>
        <dbReference type="EMBL" id="TDX28266.1"/>
    </source>
</evidence>
<dbReference type="EMBL" id="SOEB01000012">
    <property type="protein sequence ID" value="TDX28266.1"/>
    <property type="molecule type" value="Genomic_DNA"/>
</dbReference>
<keyword evidence="5" id="KW-0862">Zinc</keyword>
<dbReference type="InterPro" id="IPR003593">
    <property type="entry name" value="AAA+_ATPase"/>
</dbReference>
<dbReference type="PANTHER" id="PTHR42734">
    <property type="entry name" value="METAL TRANSPORT SYSTEM ATP-BINDING PROTEIN TM_0124-RELATED"/>
    <property type="match status" value="1"/>
</dbReference>
<dbReference type="Gene3D" id="3.40.50.300">
    <property type="entry name" value="P-loop containing nucleotide triphosphate hydrolases"/>
    <property type="match status" value="1"/>
</dbReference>
<accession>A0A4R8FS21</accession>
<name>A0A4R8FS21_9RHOB</name>
<evidence type="ECO:0000256" key="2">
    <source>
        <dbReference type="ARBA" id="ARBA00022448"/>
    </source>
</evidence>
<evidence type="ECO:0000313" key="10">
    <source>
        <dbReference type="Proteomes" id="UP000295484"/>
    </source>
</evidence>
<keyword evidence="4" id="KW-0067">ATP-binding</keyword>
<evidence type="ECO:0000256" key="5">
    <source>
        <dbReference type="ARBA" id="ARBA00022906"/>
    </source>
</evidence>
<sequence length="248" mass="26952">MVHRPTADDIPATEADPRGTITALAGVNGAGRSTLFKTIMDLVPVARGEIRRLGLGGREALRRNLLAYVPQAEEVGWCFPVLVEDAVMTDRHGHMGFPRRPRAADRAAVDRARSRRLDGVLPPPDRRAVGGQKRRVFLARALAQDGRVIPLDEPFTGVDVKTEEQIAALPRALRDEGRVMLVSTHDLGSVLEFCDRAVPVRGTVPATGRPRRPSPARTSNAPSAACCASSRWAVPSCTMTTPRARFRS</sequence>
<dbReference type="InterPro" id="IPR003439">
    <property type="entry name" value="ABC_transporter-like_ATP-bd"/>
</dbReference>
<proteinExistence type="inferred from homology"/>
<comment type="caution">
    <text evidence="9">The sequence shown here is derived from an EMBL/GenBank/DDBJ whole genome shotgun (WGS) entry which is preliminary data.</text>
</comment>
<comment type="similarity">
    <text evidence="1">Belongs to the ABC transporter superfamily.</text>
</comment>
<evidence type="ECO:0000256" key="6">
    <source>
        <dbReference type="ARBA" id="ARBA00023065"/>
    </source>
</evidence>
<dbReference type="GO" id="GO:0016887">
    <property type="term" value="F:ATP hydrolysis activity"/>
    <property type="evidence" value="ECO:0007669"/>
    <property type="project" value="InterPro"/>
</dbReference>
<keyword evidence="6" id="KW-0406">Ion transport</keyword>
<dbReference type="PANTHER" id="PTHR42734:SF5">
    <property type="entry name" value="IRON TRANSPORT SYSTEM ATP-BINDING PROTEIN HI_0361-RELATED"/>
    <property type="match status" value="1"/>
</dbReference>
<keyword evidence="5" id="KW-0864">Zinc transport</keyword>
<evidence type="ECO:0000256" key="1">
    <source>
        <dbReference type="ARBA" id="ARBA00005417"/>
    </source>
</evidence>
<dbReference type="GO" id="GO:0006829">
    <property type="term" value="P:zinc ion transport"/>
    <property type="evidence" value="ECO:0007669"/>
    <property type="project" value="UniProtKB-KW"/>
</dbReference>
<evidence type="ECO:0000259" key="8">
    <source>
        <dbReference type="PROSITE" id="PS50893"/>
    </source>
</evidence>
<feature type="domain" description="ABC transporter" evidence="8">
    <location>
        <begin position="2"/>
        <end position="226"/>
    </location>
</feature>
<reference evidence="9 10" key="1">
    <citation type="submission" date="2019-03" db="EMBL/GenBank/DDBJ databases">
        <title>Genomic Encyclopedia of Type Strains, Phase IV (KMG-IV): sequencing the most valuable type-strain genomes for metagenomic binning, comparative biology and taxonomic classification.</title>
        <authorList>
            <person name="Goeker M."/>
        </authorList>
    </citation>
    <scope>NUCLEOTIDE SEQUENCE [LARGE SCALE GENOMIC DNA]</scope>
    <source>
        <strain evidence="9 10">JA181</strain>
    </source>
</reference>
<dbReference type="InterPro" id="IPR027417">
    <property type="entry name" value="P-loop_NTPase"/>
</dbReference>
<evidence type="ECO:0000256" key="4">
    <source>
        <dbReference type="ARBA" id="ARBA00022840"/>
    </source>
</evidence>
<feature type="region of interest" description="Disordered" evidence="7">
    <location>
        <begin position="202"/>
        <end position="222"/>
    </location>
</feature>
<evidence type="ECO:0000256" key="7">
    <source>
        <dbReference type="SAM" id="MobiDB-lite"/>
    </source>
</evidence>